<keyword evidence="4" id="KW-1185">Reference proteome</keyword>
<dbReference type="InterPro" id="IPR040128">
    <property type="entry name" value="T25E4.2-like"/>
</dbReference>
<dbReference type="PANTHER" id="PTHR22714">
    <property type="entry name" value="PROTEIN CBG02446-RELATED"/>
    <property type="match status" value="1"/>
</dbReference>
<evidence type="ECO:0000259" key="3">
    <source>
        <dbReference type="Pfam" id="PF00497"/>
    </source>
</evidence>
<name>A0AAF3EQL7_9BILA</name>
<dbReference type="Gene3D" id="3.40.190.10">
    <property type="entry name" value="Periplasmic binding protein-like II"/>
    <property type="match status" value="1"/>
</dbReference>
<feature type="transmembrane region" description="Helical" evidence="2">
    <location>
        <begin position="250"/>
        <end position="271"/>
    </location>
</feature>
<dbReference type="InterPro" id="IPR001638">
    <property type="entry name" value="Solute-binding_3/MltF_N"/>
</dbReference>
<feature type="domain" description="Solute-binding protein family 3/N-terminal" evidence="3">
    <location>
        <begin position="95"/>
        <end position="424"/>
    </location>
</feature>
<sequence>MEEMVPPSSPLGHNKKKEEETWEFSRQDETLIMHWISMCTMRRGQSTEILLFVERLQKIRVVYARNPPDAFANCLRFPQLQPNLACPFPGYTLEMMGQIAAYAGYDVEPVLSQNIVGSLDWGTRLSNDTWVGVLGMLANDTADVACLMYQRTDLRDQYFDFSYPLTNVQPIYVVREKTQDIGSILWNAFKPYSTVTWLVIVGSFITQVLVLIGISRVEKDLGMRKRFRPFEVFWQCIQLQLDEHSEDMNFFTIAGNIVMFFCALLQSGFLIKLYEGLLLSALLAPPSTNPFKNADGLIQLIGKGQYHLVTNYMGNWYFDDLVNSNDPHFVSLRAATANNPVVLAKSVSDALDMVESGPYVYPIQEDSLAMQMSKERCNLVYVSDGLPQVGSYFVFQNKSRFLKSMNTAIIMNSDMIQHTFSKYFREGYKIGNIPKCTQIVDTSNPEIVSKPLNMASTVGIFTLGAIGIAISTVVFFVEIYIFLHNRVLESHRKTRAAMAKNLLTLGRLYFTEIHDGVALGRLAEIIDKTLAQNELEEDDDSRENSPDKY</sequence>
<feature type="region of interest" description="Disordered" evidence="1">
    <location>
        <begin position="1"/>
        <end position="22"/>
    </location>
</feature>
<dbReference type="PANTHER" id="PTHR22714:SF7">
    <property type="entry name" value="SOLUTE-BINDING PROTEIN FAMILY 3_N-TERMINAL DOMAIN-CONTAINING PROTEIN"/>
    <property type="match status" value="1"/>
</dbReference>
<reference evidence="5" key="1">
    <citation type="submission" date="2024-02" db="UniProtKB">
        <authorList>
            <consortium name="WormBaseParasite"/>
        </authorList>
    </citation>
    <scope>IDENTIFICATION</scope>
</reference>
<evidence type="ECO:0000256" key="1">
    <source>
        <dbReference type="SAM" id="MobiDB-lite"/>
    </source>
</evidence>
<dbReference type="Pfam" id="PF00497">
    <property type="entry name" value="SBP_bac_3"/>
    <property type="match status" value="1"/>
</dbReference>
<evidence type="ECO:0000313" key="4">
    <source>
        <dbReference type="Proteomes" id="UP000887575"/>
    </source>
</evidence>
<feature type="transmembrane region" description="Helical" evidence="2">
    <location>
        <begin position="195"/>
        <end position="217"/>
    </location>
</feature>
<accession>A0AAF3EQL7</accession>
<keyword evidence="2" id="KW-1133">Transmembrane helix</keyword>
<dbReference type="Proteomes" id="UP000887575">
    <property type="component" value="Unassembled WGS sequence"/>
</dbReference>
<dbReference type="AlphaFoldDB" id="A0AAF3EQL7"/>
<keyword evidence="2" id="KW-0812">Transmembrane</keyword>
<protein>
    <recommendedName>
        <fullName evidence="3">Solute-binding protein family 3/N-terminal domain-containing protein</fullName>
    </recommendedName>
</protein>
<dbReference type="SUPFAM" id="SSF53850">
    <property type="entry name" value="Periplasmic binding protein-like II"/>
    <property type="match status" value="1"/>
</dbReference>
<feature type="transmembrane region" description="Helical" evidence="2">
    <location>
        <begin position="458"/>
        <end position="483"/>
    </location>
</feature>
<proteinExistence type="predicted"/>
<keyword evidence="2" id="KW-0472">Membrane</keyword>
<evidence type="ECO:0000256" key="2">
    <source>
        <dbReference type="SAM" id="Phobius"/>
    </source>
</evidence>
<dbReference type="WBParaSite" id="MBELARI_LOCUS15962">
    <property type="protein sequence ID" value="MBELARI_LOCUS15962"/>
    <property type="gene ID" value="MBELARI_LOCUS15962"/>
</dbReference>
<evidence type="ECO:0000313" key="5">
    <source>
        <dbReference type="WBParaSite" id="MBELARI_LOCUS15962"/>
    </source>
</evidence>
<organism evidence="4 5">
    <name type="scientific">Mesorhabditis belari</name>
    <dbReference type="NCBI Taxonomy" id="2138241"/>
    <lineage>
        <taxon>Eukaryota</taxon>
        <taxon>Metazoa</taxon>
        <taxon>Ecdysozoa</taxon>
        <taxon>Nematoda</taxon>
        <taxon>Chromadorea</taxon>
        <taxon>Rhabditida</taxon>
        <taxon>Rhabditina</taxon>
        <taxon>Rhabditomorpha</taxon>
        <taxon>Rhabditoidea</taxon>
        <taxon>Rhabditidae</taxon>
        <taxon>Mesorhabditinae</taxon>
        <taxon>Mesorhabditis</taxon>
    </lineage>
</organism>